<proteinExistence type="predicted"/>
<feature type="non-terminal residue" evidence="1">
    <location>
        <position position="1"/>
    </location>
</feature>
<dbReference type="PANTHER" id="PTHR12697">
    <property type="entry name" value="PBS LYASE HEAT-LIKE PROTEIN"/>
    <property type="match status" value="1"/>
</dbReference>
<dbReference type="AlphaFoldDB" id="X1I7V6"/>
<dbReference type="EMBL" id="BARU01034194">
    <property type="protein sequence ID" value="GAH62189.1"/>
    <property type="molecule type" value="Genomic_DNA"/>
</dbReference>
<dbReference type="Gene3D" id="1.25.10.10">
    <property type="entry name" value="Leucine-rich Repeat Variant"/>
    <property type="match status" value="1"/>
</dbReference>
<name>X1I7V6_9ZZZZ</name>
<dbReference type="GO" id="GO:0016491">
    <property type="term" value="F:oxidoreductase activity"/>
    <property type="evidence" value="ECO:0007669"/>
    <property type="project" value="TreeGrafter"/>
</dbReference>
<gene>
    <name evidence="1" type="ORF">S03H2_53710</name>
</gene>
<dbReference type="InterPro" id="IPR011989">
    <property type="entry name" value="ARM-like"/>
</dbReference>
<accession>X1I7V6</accession>
<dbReference type="InterPro" id="IPR016024">
    <property type="entry name" value="ARM-type_fold"/>
</dbReference>
<dbReference type="Pfam" id="PF13646">
    <property type="entry name" value="HEAT_2"/>
    <property type="match status" value="1"/>
</dbReference>
<evidence type="ECO:0008006" key="2">
    <source>
        <dbReference type="Google" id="ProtNLM"/>
    </source>
</evidence>
<reference evidence="1" key="1">
    <citation type="journal article" date="2014" name="Front. Microbiol.">
        <title>High frequency of phylogenetically diverse reductive dehalogenase-homologous genes in deep subseafloor sedimentary metagenomes.</title>
        <authorList>
            <person name="Kawai M."/>
            <person name="Futagami T."/>
            <person name="Toyoda A."/>
            <person name="Takaki Y."/>
            <person name="Nishi S."/>
            <person name="Hori S."/>
            <person name="Arai W."/>
            <person name="Tsubouchi T."/>
            <person name="Morono Y."/>
            <person name="Uchiyama I."/>
            <person name="Ito T."/>
            <person name="Fujiyama A."/>
            <person name="Inagaki F."/>
            <person name="Takami H."/>
        </authorList>
    </citation>
    <scope>NUCLEOTIDE SEQUENCE</scope>
    <source>
        <strain evidence="1">Expedition CK06-06</strain>
    </source>
</reference>
<dbReference type="SUPFAM" id="SSF48371">
    <property type="entry name" value="ARM repeat"/>
    <property type="match status" value="1"/>
</dbReference>
<dbReference type="PANTHER" id="PTHR12697:SF38">
    <property type="entry name" value="PBS LYASE HEAT DOMAIN PROTEIN REPEAT-CONTAINING PROTEIN"/>
    <property type="match status" value="1"/>
</dbReference>
<sequence>LRLFHDYGPEIKNAVTTEIWQGSSKGPGLLKILIAALRDEDPRVRLGGLVALRARKYAIGKDALISALSDQSPYVRCAVIEVLADFEQERLMKYVTGRLKDEDSSVRSCAAKTLGERKDLRFVGLLVEALGSEQDKGVQAELIKALAQTTGYELSVEEWGRWWDQNSERFEDIGPGQVSTRKQG</sequence>
<evidence type="ECO:0000313" key="1">
    <source>
        <dbReference type="EMBL" id="GAH62189.1"/>
    </source>
</evidence>
<comment type="caution">
    <text evidence="1">The sequence shown here is derived from an EMBL/GenBank/DDBJ whole genome shotgun (WGS) entry which is preliminary data.</text>
</comment>
<organism evidence="1">
    <name type="scientific">marine sediment metagenome</name>
    <dbReference type="NCBI Taxonomy" id="412755"/>
    <lineage>
        <taxon>unclassified sequences</taxon>
        <taxon>metagenomes</taxon>
        <taxon>ecological metagenomes</taxon>
    </lineage>
</organism>
<protein>
    <recommendedName>
        <fullName evidence="2">HEAT repeat domain-containing protein</fullName>
    </recommendedName>
</protein>